<name>A0A5B8G6X6_9RHOB</name>
<feature type="region of interest" description="Disordered" evidence="1">
    <location>
        <begin position="1"/>
        <end position="51"/>
    </location>
</feature>
<dbReference type="InterPro" id="IPR054539">
    <property type="entry name" value="Beta-prop_PDH"/>
</dbReference>
<dbReference type="PANTHER" id="PTHR33546:SF1">
    <property type="entry name" value="LARGE, MULTIFUNCTIONAL SECRETED PROTEIN"/>
    <property type="match status" value="1"/>
</dbReference>
<feature type="domain" description="Pyrroloquinoline quinone-dependent pyranose dehydrogenase beta-propeller" evidence="2">
    <location>
        <begin position="338"/>
        <end position="445"/>
    </location>
</feature>
<evidence type="ECO:0000256" key="1">
    <source>
        <dbReference type="SAM" id="MobiDB-lite"/>
    </source>
</evidence>
<dbReference type="Gene3D" id="2.120.10.30">
    <property type="entry name" value="TolB, C-terminal domain"/>
    <property type="match status" value="1"/>
</dbReference>
<dbReference type="InterPro" id="IPR011042">
    <property type="entry name" value="6-blade_b-propeller_TolB-like"/>
</dbReference>
<dbReference type="Proteomes" id="UP000305888">
    <property type="component" value="Plasmid pD4M1F"/>
</dbReference>
<protein>
    <submittedName>
        <fullName evidence="3">Sorbosone dehydrogenase family protein</fullName>
    </submittedName>
</protein>
<sequence>MAAPSKACPARTRPGRAHDRSRTPGRSPETSTCWRPTGRSAPWASWPDPTLPEPRTSLVPTLNIAPATGWPEGTAPTPAEGLTVQAFATGLDHPRWLHVLPNGDVLVAESNKQPAAPSGLRSLVEEQLMAAAGAGSPSADRITLLRDADHDGIAETRTILRDGLTSPFGMALVGDTLYVADTDALLAFPYTEGATRIDAPATQVVALPSGPPNRHWTKGLTAGPDGLLYVSIGSNSDHGEGGMAAEAGRAAIWQVDPAAASARPFATGLRNPVGLGFEPDSGALWVVVNERDELGDDLVPDYLTSVPDGANFGWPWLYYGTRPDPRVDQDAPGRVTSARMPDYALGSHVAPLGLSFAQGARLGPRFAQGAFIGEHGSWNRRPASGYAVVFVPFVDGRPAGHPVDVLTGFRSPQGDARGRPVGVAVAADGALLVADDVGNTIWRVTAAK</sequence>
<keyword evidence="3" id="KW-0614">Plasmid</keyword>
<dbReference type="AlphaFoldDB" id="A0A5B8G6X6"/>
<dbReference type="PANTHER" id="PTHR33546">
    <property type="entry name" value="LARGE, MULTIFUNCTIONAL SECRETED PROTEIN-RELATED"/>
    <property type="match status" value="1"/>
</dbReference>
<accession>A0A5B8G6X6</accession>
<proteinExistence type="predicted"/>
<evidence type="ECO:0000313" key="3">
    <source>
        <dbReference type="EMBL" id="QDL94913.1"/>
    </source>
</evidence>
<evidence type="ECO:0000259" key="2">
    <source>
        <dbReference type="Pfam" id="PF22807"/>
    </source>
</evidence>
<geneLocation type="plasmid" evidence="4">
    <name>pd4m1f</name>
</geneLocation>
<gene>
    <name evidence="3" type="ORF">FDP22_23910</name>
</gene>
<dbReference type="KEGG" id="ppru:FDP22_23910"/>
<evidence type="ECO:0000313" key="4">
    <source>
        <dbReference type="Proteomes" id="UP000305888"/>
    </source>
</evidence>
<feature type="domain" description="Pyrroloquinoline quinone-dependent pyranose dehydrogenase beta-propeller" evidence="2">
    <location>
        <begin position="158"/>
        <end position="294"/>
    </location>
</feature>
<keyword evidence="4" id="KW-1185">Reference proteome</keyword>
<dbReference type="SUPFAM" id="SSF50952">
    <property type="entry name" value="Soluble quinoprotein glucose dehydrogenase"/>
    <property type="match status" value="1"/>
</dbReference>
<dbReference type="OrthoDB" id="9770043at2"/>
<dbReference type="EMBL" id="CP040824">
    <property type="protein sequence ID" value="QDL94913.1"/>
    <property type="molecule type" value="Genomic_DNA"/>
</dbReference>
<reference evidence="3 4" key="1">
    <citation type="submission" date="2019-06" db="EMBL/GenBank/DDBJ databases">
        <title>Genome sequence of Rhodobacteraceae bacterium D4M1.</title>
        <authorList>
            <person name="Cao J."/>
        </authorList>
    </citation>
    <scope>NUCLEOTIDE SEQUENCE [LARGE SCALE GENOMIC DNA]</scope>
    <source>
        <strain evidence="3 4">D4M1</strain>
        <plasmid evidence="4">pd4m1f</plasmid>
    </source>
</reference>
<dbReference type="Pfam" id="PF22807">
    <property type="entry name" value="TrAA12"/>
    <property type="match status" value="2"/>
</dbReference>
<dbReference type="InterPro" id="IPR011041">
    <property type="entry name" value="Quinoprot_gluc/sorb_DH_b-prop"/>
</dbReference>
<organism evidence="3 4">
    <name type="scientific">Paroceanicella profunda</name>
    <dbReference type="NCBI Taxonomy" id="2579971"/>
    <lineage>
        <taxon>Bacteria</taxon>
        <taxon>Pseudomonadati</taxon>
        <taxon>Pseudomonadota</taxon>
        <taxon>Alphaproteobacteria</taxon>
        <taxon>Rhodobacterales</taxon>
        <taxon>Paracoccaceae</taxon>
        <taxon>Paroceanicella</taxon>
    </lineage>
</organism>